<organism evidence="1 2">
    <name type="scientific">Apiospora aurea</name>
    <dbReference type="NCBI Taxonomy" id="335848"/>
    <lineage>
        <taxon>Eukaryota</taxon>
        <taxon>Fungi</taxon>
        <taxon>Dikarya</taxon>
        <taxon>Ascomycota</taxon>
        <taxon>Pezizomycotina</taxon>
        <taxon>Sordariomycetes</taxon>
        <taxon>Xylariomycetidae</taxon>
        <taxon>Amphisphaeriales</taxon>
        <taxon>Apiosporaceae</taxon>
        <taxon>Apiospora</taxon>
    </lineage>
</organism>
<reference evidence="1 2" key="1">
    <citation type="submission" date="2023-01" db="EMBL/GenBank/DDBJ databases">
        <title>Analysis of 21 Apiospora genomes using comparative genomics revels a genus with tremendous synthesis potential of carbohydrate active enzymes and secondary metabolites.</title>
        <authorList>
            <person name="Sorensen T."/>
        </authorList>
    </citation>
    <scope>NUCLEOTIDE SEQUENCE [LARGE SCALE GENOMIC DNA]</scope>
    <source>
        <strain evidence="1 2">CBS 24483</strain>
    </source>
</reference>
<dbReference type="Proteomes" id="UP001391051">
    <property type="component" value="Unassembled WGS sequence"/>
</dbReference>
<dbReference type="RefSeq" id="XP_066703924.1">
    <property type="nucleotide sequence ID" value="XM_066838860.1"/>
</dbReference>
<keyword evidence="2" id="KW-1185">Reference proteome</keyword>
<protein>
    <submittedName>
        <fullName evidence="1">Uncharacterized protein</fullName>
    </submittedName>
</protein>
<sequence length="151" mass="16598">MDSNDMNPKPPPPILLFLTCEWKAGCSRVEKWCIPYFFLACPHPSLSPSGASSHLDRGRKFAHLPIWVTAYADYHEVVSAILSPYGKLLARCTQWDEAISNLSLDPGCFSTIWPCRDGVWNPGIPPGASHSSWPSLITVKLPWAALGVHAG</sequence>
<gene>
    <name evidence="1" type="ORF">PG986_002638</name>
</gene>
<evidence type="ECO:0000313" key="2">
    <source>
        <dbReference type="Proteomes" id="UP001391051"/>
    </source>
</evidence>
<dbReference type="GeneID" id="92071922"/>
<dbReference type="EMBL" id="JAQQWE010000002">
    <property type="protein sequence ID" value="KAK7961813.1"/>
    <property type="molecule type" value="Genomic_DNA"/>
</dbReference>
<name>A0ABR1QPW1_9PEZI</name>
<accession>A0ABR1QPW1</accession>
<comment type="caution">
    <text evidence="1">The sequence shown here is derived from an EMBL/GenBank/DDBJ whole genome shotgun (WGS) entry which is preliminary data.</text>
</comment>
<evidence type="ECO:0000313" key="1">
    <source>
        <dbReference type="EMBL" id="KAK7961813.1"/>
    </source>
</evidence>
<proteinExistence type="predicted"/>